<dbReference type="Proteomes" id="UP000535020">
    <property type="component" value="Unassembled WGS sequence"/>
</dbReference>
<dbReference type="EMBL" id="JACBJI010000001">
    <property type="protein sequence ID" value="NYA69692.1"/>
    <property type="molecule type" value="Genomic_DNA"/>
</dbReference>
<dbReference type="RefSeq" id="WP_176004512.1">
    <property type="nucleotide sequence ID" value="NZ_JABWMI010000003.1"/>
</dbReference>
<keyword evidence="3" id="KW-1185">Reference proteome</keyword>
<evidence type="ECO:0000313" key="2">
    <source>
        <dbReference type="EMBL" id="NYA69692.1"/>
    </source>
</evidence>
<gene>
    <name evidence="2" type="ORF">HZF10_02075</name>
</gene>
<proteinExistence type="predicted"/>
<sequence length="342" mass="38106">MSNTIKLFILLLLMPMAIWAQDPIFTQFYNIPEALNPAFTASANTWNAGLAHRRQWPNENRRIDTEYAFVSNLATDELGLGLTAQNHSEVFTGYNYFKINGAASYRVDVSYDWHVRFGLEAGYGRKDFGFGGLLLEDQINIGTGEIDGPSVDPGVMRNNKLSFFDLNAGILADNESSWVGVSLRHLNRPDVSFTENGNVPLNMFLSVHGGYFLELGGLPSFLFPEGSTVMLMGNYMRQSEYNRLDIGSVLDYGHFSIGVFSAVNLERKTGNGHFLTSVNPVMTVNFGEFRFGYSFDINTSGIGRTGGVHELTLVWQSSRECSKCDNYKVRLKRNGEAGYVKG</sequence>
<dbReference type="AlphaFoldDB" id="A0A7Y9C5Y7"/>
<organism evidence="2 3">
    <name type="scientific">Flavobacterium agri</name>
    <dbReference type="NCBI Taxonomy" id="2743471"/>
    <lineage>
        <taxon>Bacteria</taxon>
        <taxon>Pseudomonadati</taxon>
        <taxon>Bacteroidota</taxon>
        <taxon>Flavobacteriia</taxon>
        <taxon>Flavobacteriales</taxon>
        <taxon>Flavobacteriaceae</taxon>
        <taxon>Flavobacterium</taxon>
    </lineage>
</organism>
<dbReference type="NCBIfam" id="TIGR03519">
    <property type="entry name" value="T9SS_PorP_fam"/>
    <property type="match status" value="1"/>
</dbReference>
<feature type="chain" id="PRO_5030972192" evidence="1">
    <location>
        <begin position="21"/>
        <end position="342"/>
    </location>
</feature>
<dbReference type="InterPro" id="IPR019861">
    <property type="entry name" value="PorP/SprF_Bacteroidetes"/>
</dbReference>
<dbReference type="Pfam" id="PF11751">
    <property type="entry name" value="PorP_SprF"/>
    <property type="match status" value="1"/>
</dbReference>
<reference evidence="2 3" key="1">
    <citation type="submission" date="2020-07" db="EMBL/GenBank/DDBJ databases">
        <authorList>
            <person name="Sun Q."/>
        </authorList>
    </citation>
    <scope>NUCLEOTIDE SEQUENCE [LARGE SCALE GENOMIC DNA]</scope>
    <source>
        <strain evidence="2 3">MAH-1</strain>
    </source>
</reference>
<evidence type="ECO:0000256" key="1">
    <source>
        <dbReference type="SAM" id="SignalP"/>
    </source>
</evidence>
<evidence type="ECO:0000313" key="3">
    <source>
        <dbReference type="Proteomes" id="UP000535020"/>
    </source>
</evidence>
<protein>
    <submittedName>
        <fullName evidence="2">PorP/SprF family type IX secretion system membrane protein</fullName>
    </submittedName>
</protein>
<name>A0A7Y9C5Y7_9FLAO</name>
<feature type="signal peptide" evidence="1">
    <location>
        <begin position="1"/>
        <end position="20"/>
    </location>
</feature>
<keyword evidence="1" id="KW-0732">Signal</keyword>
<comment type="caution">
    <text evidence="2">The sequence shown here is derived from an EMBL/GenBank/DDBJ whole genome shotgun (WGS) entry which is preliminary data.</text>
</comment>
<accession>A0A7Y9C5Y7</accession>